<accession>A0A158PL59</accession>
<proteinExistence type="predicted"/>
<reference evidence="3" key="1">
    <citation type="submission" date="2016-04" db="UniProtKB">
        <authorList>
            <consortium name="WormBaseParasite"/>
        </authorList>
    </citation>
    <scope>IDENTIFICATION</scope>
</reference>
<dbReference type="Proteomes" id="UP000267027">
    <property type="component" value="Unassembled WGS sequence"/>
</dbReference>
<dbReference type="AlphaFoldDB" id="A0A158PL59"/>
<dbReference type="WBParaSite" id="ACOC_0001095401-mRNA-1">
    <property type="protein sequence ID" value="ACOC_0001095401-mRNA-1"/>
    <property type="gene ID" value="ACOC_0001095401"/>
</dbReference>
<organism evidence="3">
    <name type="scientific">Angiostrongylus costaricensis</name>
    <name type="common">Nematode worm</name>
    <dbReference type="NCBI Taxonomy" id="334426"/>
    <lineage>
        <taxon>Eukaryota</taxon>
        <taxon>Metazoa</taxon>
        <taxon>Ecdysozoa</taxon>
        <taxon>Nematoda</taxon>
        <taxon>Chromadorea</taxon>
        <taxon>Rhabditida</taxon>
        <taxon>Rhabditina</taxon>
        <taxon>Rhabditomorpha</taxon>
        <taxon>Strongyloidea</taxon>
        <taxon>Metastrongylidae</taxon>
        <taxon>Angiostrongylus</taxon>
    </lineage>
</organism>
<evidence type="ECO:0000313" key="3">
    <source>
        <dbReference type="WBParaSite" id="ACOC_0001095401-mRNA-1"/>
    </source>
</evidence>
<evidence type="ECO:0000313" key="2">
    <source>
        <dbReference type="Proteomes" id="UP000267027"/>
    </source>
</evidence>
<dbReference type="EMBL" id="UYYA01004582">
    <property type="protein sequence ID" value="VDM62540.1"/>
    <property type="molecule type" value="Genomic_DNA"/>
</dbReference>
<keyword evidence="2" id="KW-1185">Reference proteome</keyword>
<dbReference type="OrthoDB" id="5841613at2759"/>
<sequence>MARELASGLDVGVTSSVLADIDNYFCISCSNIVGTFYVVSHEEIILLSFPYLDHLRRYYDPTHHSHRYHVAVALHIYERSDSLQSTVVHLEFSRLFRELGLACDVPAAMRSYSVSVEKSWPLVLVTERYVSIGEGVIAVTCERDTTIMSDEGYKWVALFEALITYVCPFVCTMIADLLVLSCHNSSNKFTVLSSDLVSNRRAFKEPFEGLKIQSRESIRVSSHFLTAIHLLSSFFCNKNGFCFKKISTTLPNIYFADPNTSCIRIPSSHPPSTLAFNFSSMDSAAV</sequence>
<name>A0A158PL59_ANGCS</name>
<evidence type="ECO:0000313" key="1">
    <source>
        <dbReference type="EMBL" id="VDM62540.1"/>
    </source>
</evidence>
<gene>
    <name evidence="1" type="ORF">ACOC_LOCUS10955</name>
</gene>
<reference evidence="1 2" key="2">
    <citation type="submission" date="2018-11" db="EMBL/GenBank/DDBJ databases">
        <authorList>
            <consortium name="Pathogen Informatics"/>
        </authorList>
    </citation>
    <scope>NUCLEOTIDE SEQUENCE [LARGE SCALE GENOMIC DNA]</scope>
    <source>
        <strain evidence="1 2">Costa Rica</strain>
    </source>
</reference>
<protein>
    <submittedName>
        <fullName evidence="3">DUF3480 domain-containing protein</fullName>
    </submittedName>
</protein>